<dbReference type="AlphaFoldDB" id="X1GWK0"/>
<organism evidence="1">
    <name type="scientific">marine sediment metagenome</name>
    <dbReference type="NCBI Taxonomy" id="412755"/>
    <lineage>
        <taxon>unclassified sequences</taxon>
        <taxon>metagenomes</taxon>
        <taxon>ecological metagenomes</taxon>
    </lineage>
</organism>
<sequence length="134" mass="15756">TYERIHHDINYEKNTLVIITAKKVQIDWTKLKEIYNWDWELLIVFWDEQQKLLFIHSSTNSGYYRKLAEAIAGKVELIKGSSVFRCFSKVDRLRFQNIGLIEQLGRLIRYTMRAGSDVEAGLSEAQHIYTNNNS</sequence>
<reference evidence="1" key="1">
    <citation type="journal article" date="2014" name="Front. Microbiol.">
        <title>High frequency of phylogenetically diverse reductive dehalogenase-homologous genes in deep subseafloor sedimentary metagenomes.</title>
        <authorList>
            <person name="Kawai M."/>
            <person name="Futagami T."/>
            <person name="Toyoda A."/>
            <person name="Takaki Y."/>
            <person name="Nishi S."/>
            <person name="Hori S."/>
            <person name="Arai W."/>
            <person name="Tsubouchi T."/>
            <person name="Morono Y."/>
            <person name="Uchiyama I."/>
            <person name="Ito T."/>
            <person name="Fujiyama A."/>
            <person name="Inagaki F."/>
            <person name="Takami H."/>
        </authorList>
    </citation>
    <scope>NUCLEOTIDE SEQUENCE</scope>
    <source>
        <strain evidence="1">Expedition CK06-06</strain>
    </source>
</reference>
<protein>
    <submittedName>
        <fullName evidence="1">Uncharacterized protein</fullName>
    </submittedName>
</protein>
<proteinExistence type="predicted"/>
<feature type="non-terminal residue" evidence="1">
    <location>
        <position position="1"/>
    </location>
</feature>
<name>X1GWK0_9ZZZZ</name>
<gene>
    <name evidence="1" type="ORF">S03H2_31319</name>
</gene>
<evidence type="ECO:0000313" key="1">
    <source>
        <dbReference type="EMBL" id="GAH61522.1"/>
    </source>
</evidence>
<accession>X1GWK0</accession>
<comment type="caution">
    <text evidence="1">The sequence shown here is derived from an EMBL/GenBank/DDBJ whole genome shotgun (WGS) entry which is preliminary data.</text>
</comment>
<dbReference type="EMBL" id="BARU01018983">
    <property type="protein sequence ID" value="GAH61522.1"/>
    <property type="molecule type" value="Genomic_DNA"/>
</dbReference>